<protein>
    <recommendedName>
        <fullName evidence="1">Brix domain-containing protein</fullName>
    </recommendedName>
</protein>
<dbReference type="SMART" id="SM00879">
    <property type="entry name" value="Brix"/>
    <property type="match status" value="1"/>
</dbReference>
<dbReference type="HOGENOM" id="CLU_974275_0_0_1"/>
<dbReference type="eggNOG" id="KOG2963">
    <property type="taxonomic scope" value="Eukaryota"/>
</dbReference>
<dbReference type="AlphaFoldDB" id="B3RND0"/>
<dbReference type="SUPFAM" id="SSF52954">
    <property type="entry name" value="Class II aaRS ABD-related"/>
    <property type="match status" value="1"/>
</dbReference>
<evidence type="ECO:0000259" key="1">
    <source>
        <dbReference type="PROSITE" id="PS50833"/>
    </source>
</evidence>
<gene>
    <name evidence="2" type="ORF">TRIADDRAFT_53120</name>
</gene>
<dbReference type="OrthoDB" id="10261452at2759"/>
<accession>B3RND0</accession>
<dbReference type="InParanoid" id="B3RND0"/>
<dbReference type="GeneID" id="6750482"/>
<dbReference type="PANTHER" id="PTHR12661">
    <property type="entry name" value="PETER PAN-RELATED"/>
    <property type="match status" value="1"/>
</dbReference>
<dbReference type="EMBL" id="DS985242">
    <property type="protein sequence ID" value="EDV27999.1"/>
    <property type="molecule type" value="Genomic_DNA"/>
</dbReference>
<dbReference type="FunCoup" id="B3RND0">
    <property type="interactions" value="2084"/>
</dbReference>
<dbReference type="Proteomes" id="UP000009022">
    <property type="component" value="Unassembled WGS sequence"/>
</dbReference>
<dbReference type="GO" id="GO:0006364">
    <property type="term" value="P:rRNA processing"/>
    <property type="evidence" value="ECO:0007669"/>
    <property type="project" value="InterPro"/>
</dbReference>
<dbReference type="PROSITE" id="PS50833">
    <property type="entry name" value="BRIX"/>
    <property type="match status" value="1"/>
</dbReference>
<organism evidence="2 3">
    <name type="scientific">Trichoplax adhaerens</name>
    <name type="common">Trichoplax reptans</name>
    <dbReference type="NCBI Taxonomy" id="10228"/>
    <lineage>
        <taxon>Eukaryota</taxon>
        <taxon>Metazoa</taxon>
        <taxon>Placozoa</taxon>
        <taxon>Uniplacotomia</taxon>
        <taxon>Trichoplacea</taxon>
        <taxon>Trichoplacidae</taxon>
        <taxon>Trichoplax</taxon>
    </lineage>
</organism>
<evidence type="ECO:0000313" key="3">
    <source>
        <dbReference type="Proteomes" id="UP000009022"/>
    </source>
</evidence>
<feature type="domain" description="Brix" evidence="1">
    <location>
        <begin position="20"/>
        <end position="196"/>
    </location>
</feature>
<evidence type="ECO:0000313" key="2">
    <source>
        <dbReference type="EMBL" id="EDV27999.1"/>
    </source>
</evidence>
<dbReference type="STRING" id="10228.B3RND0"/>
<sequence>MGRKKRVHAGNENSGDLKTPRTFVLQNGKIGSSGLRLMKDLRMVMEPYTARRLKVQHKNSLKDFIHAAGPLGVTHFLIISRTDKGTYLKIAKLPQGPTITFRVDSLVLSGFKPDNLSHTLTVTMFQNMFSSINVEKLGPRMTFNLIKIEEGVCTGNVLYHQYVTKTKFEIDAIKSKLEGKKKLKLERRNQQEQNLLNKKLKKEAHRARSLAGMKGLKNMDNSVEDNLASEKLPATVLSWDSIASIQDLAPDTDDNIKAAAPKKRKTKAAIQAFFSKRHKRMRDRSV</sequence>
<dbReference type="CTD" id="6750482"/>
<dbReference type="Pfam" id="PF04427">
    <property type="entry name" value="Brix"/>
    <property type="match status" value="1"/>
</dbReference>
<reference evidence="2 3" key="1">
    <citation type="journal article" date="2008" name="Nature">
        <title>The Trichoplax genome and the nature of placozoans.</title>
        <authorList>
            <person name="Srivastava M."/>
            <person name="Begovic E."/>
            <person name="Chapman J."/>
            <person name="Putnam N.H."/>
            <person name="Hellsten U."/>
            <person name="Kawashima T."/>
            <person name="Kuo A."/>
            <person name="Mitros T."/>
            <person name="Salamov A."/>
            <person name="Carpenter M.L."/>
            <person name="Signorovitch A.Y."/>
            <person name="Moreno M.A."/>
            <person name="Kamm K."/>
            <person name="Grimwood J."/>
            <person name="Schmutz J."/>
            <person name="Shapiro H."/>
            <person name="Grigoriev I.V."/>
            <person name="Buss L.W."/>
            <person name="Schierwater B."/>
            <person name="Dellaporta S.L."/>
            <person name="Rokhsar D.S."/>
        </authorList>
    </citation>
    <scope>NUCLEOTIDE SEQUENCE [LARGE SCALE GENOMIC DNA]</scope>
    <source>
        <strain evidence="2 3">Grell-BS-1999</strain>
    </source>
</reference>
<dbReference type="KEGG" id="tad:TRIADDRAFT_53120"/>
<name>B3RND0_TRIAD</name>
<dbReference type="RefSeq" id="XP_002109833.1">
    <property type="nucleotide sequence ID" value="XM_002109797.1"/>
</dbReference>
<dbReference type="PhylomeDB" id="B3RND0"/>
<dbReference type="InterPro" id="IPR007109">
    <property type="entry name" value="Brix"/>
</dbReference>
<dbReference type="GO" id="GO:0019843">
    <property type="term" value="F:rRNA binding"/>
    <property type="evidence" value="ECO:0007669"/>
    <property type="project" value="InterPro"/>
</dbReference>
<keyword evidence="3" id="KW-1185">Reference proteome</keyword>
<dbReference type="PANTHER" id="PTHR12661:SF5">
    <property type="entry name" value="SUPPRESSOR OF SWI4 1 HOMOLOG"/>
    <property type="match status" value="1"/>
</dbReference>
<dbReference type="InterPro" id="IPR045112">
    <property type="entry name" value="PPAN-like"/>
</dbReference>
<proteinExistence type="predicted"/>